<dbReference type="AlphaFoldDB" id="A0AAQ3T530"/>
<dbReference type="PANTHER" id="PTHR15710">
    <property type="entry name" value="E3 UBIQUITIN-PROTEIN LIGASE PRAJA"/>
    <property type="match status" value="1"/>
</dbReference>
<keyword evidence="2 4" id="KW-0863">Zinc-finger</keyword>
<keyword evidence="8" id="KW-1185">Reference proteome</keyword>
<organism evidence="7 8">
    <name type="scientific">Paspalum notatum var. saurae</name>
    <dbReference type="NCBI Taxonomy" id="547442"/>
    <lineage>
        <taxon>Eukaryota</taxon>
        <taxon>Viridiplantae</taxon>
        <taxon>Streptophyta</taxon>
        <taxon>Embryophyta</taxon>
        <taxon>Tracheophyta</taxon>
        <taxon>Spermatophyta</taxon>
        <taxon>Magnoliopsida</taxon>
        <taxon>Liliopsida</taxon>
        <taxon>Poales</taxon>
        <taxon>Poaceae</taxon>
        <taxon>PACMAD clade</taxon>
        <taxon>Panicoideae</taxon>
        <taxon>Andropogonodae</taxon>
        <taxon>Paspaleae</taxon>
        <taxon>Paspalinae</taxon>
        <taxon>Paspalum</taxon>
    </lineage>
</organism>
<dbReference type="GO" id="GO:0061630">
    <property type="term" value="F:ubiquitin protein ligase activity"/>
    <property type="evidence" value="ECO:0007669"/>
    <property type="project" value="TreeGrafter"/>
</dbReference>
<keyword evidence="1" id="KW-0479">Metal-binding</keyword>
<dbReference type="Gene3D" id="3.30.40.10">
    <property type="entry name" value="Zinc/RING finger domain, C3HC4 (zinc finger)"/>
    <property type="match status" value="1"/>
</dbReference>
<feature type="domain" description="RING-type" evidence="6">
    <location>
        <begin position="89"/>
        <end position="128"/>
    </location>
</feature>
<dbReference type="PROSITE" id="PS50089">
    <property type="entry name" value="ZF_RING_2"/>
    <property type="match status" value="1"/>
</dbReference>
<evidence type="ECO:0000256" key="5">
    <source>
        <dbReference type="SAM" id="MobiDB-lite"/>
    </source>
</evidence>
<gene>
    <name evidence="7" type="ORF">U9M48_015949</name>
</gene>
<dbReference type="Pfam" id="PF13639">
    <property type="entry name" value="zf-RING_2"/>
    <property type="match status" value="1"/>
</dbReference>
<dbReference type="GO" id="GO:0016567">
    <property type="term" value="P:protein ubiquitination"/>
    <property type="evidence" value="ECO:0007669"/>
    <property type="project" value="TreeGrafter"/>
</dbReference>
<evidence type="ECO:0000256" key="4">
    <source>
        <dbReference type="PROSITE-ProRule" id="PRU00175"/>
    </source>
</evidence>
<dbReference type="InterPro" id="IPR013083">
    <property type="entry name" value="Znf_RING/FYVE/PHD"/>
</dbReference>
<evidence type="ECO:0000259" key="6">
    <source>
        <dbReference type="PROSITE" id="PS50089"/>
    </source>
</evidence>
<evidence type="ECO:0000313" key="8">
    <source>
        <dbReference type="Proteomes" id="UP001341281"/>
    </source>
</evidence>
<evidence type="ECO:0000256" key="3">
    <source>
        <dbReference type="ARBA" id="ARBA00022833"/>
    </source>
</evidence>
<reference evidence="7 8" key="1">
    <citation type="submission" date="2024-02" db="EMBL/GenBank/DDBJ databases">
        <title>High-quality chromosome-scale genome assembly of Pensacola bahiagrass (Paspalum notatum Flugge var. saurae).</title>
        <authorList>
            <person name="Vega J.M."/>
            <person name="Podio M."/>
            <person name="Orjuela J."/>
            <person name="Siena L.A."/>
            <person name="Pessino S.C."/>
            <person name="Combes M.C."/>
            <person name="Mariac C."/>
            <person name="Albertini E."/>
            <person name="Pupilli F."/>
            <person name="Ortiz J.P.A."/>
            <person name="Leblanc O."/>
        </authorList>
    </citation>
    <scope>NUCLEOTIDE SEQUENCE [LARGE SCALE GENOMIC DNA]</scope>
    <source>
        <strain evidence="7">R1</strain>
        <tissue evidence="7">Leaf</tissue>
    </source>
</reference>
<proteinExistence type="predicted"/>
<dbReference type="GO" id="GO:0008270">
    <property type="term" value="F:zinc ion binding"/>
    <property type="evidence" value="ECO:0007669"/>
    <property type="project" value="UniProtKB-KW"/>
</dbReference>
<dbReference type="SMART" id="SM00184">
    <property type="entry name" value="RING"/>
    <property type="match status" value="1"/>
</dbReference>
<dbReference type="Proteomes" id="UP001341281">
    <property type="component" value="Chromosome 03"/>
</dbReference>
<dbReference type="GO" id="GO:0005737">
    <property type="term" value="C:cytoplasm"/>
    <property type="evidence" value="ECO:0007669"/>
    <property type="project" value="TreeGrafter"/>
</dbReference>
<evidence type="ECO:0000313" key="7">
    <source>
        <dbReference type="EMBL" id="WVZ66768.1"/>
    </source>
</evidence>
<name>A0AAQ3T530_PASNO</name>
<feature type="region of interest" description="Disordered" evidence="5">
    <location>
        <begin position="166"/>
        <end position="186"/>
    </location>
</feature>
<dbReference type="EMBL" id="CP144747">
    <property type="protein sequence ID" value="WVZ66768.1"/>
    <property type="molecule type" value="Genomic_DNA"/>
</dbReference>
<evidence type="ECO:0000256" key="1">
    <source>
        <dbReference type="ARBA" id="ARBA00022723"/>
    </source>
</evidence>
<dbReference type="SUPFAM" id="SSF57850">
    <property type="entry name" value="RING/U-box"/>
    <property type="match status" value="1"/>
</dbReference>
<protein>
    <recommendedName>
        <fullName evidence="6">RING-type domain-containing protein</fullName>
    </recommendedName>
</protein>
<keyword evidence="3" id="KW-0862">Zinc</keyword>
<evidence type="ECO:0000256" key="2">
    <source>
        <dbReference type="ARBA" id="ARBA00022771"/>
    </source>
</evidence>
<accession>A0AAQ3T530</accession>
<dbReference type="FunFam" id="3.30.40.10:FF:000631">
    <property type="entry name" value="Os03g0377600 protein"/>
    <property type="match status" value="1"/>
</dbReference>
<dbReference type="InterPro" id="IPR001841">
    <property type="entry name" value="Znf_RING"/>
</dbReference>
<dbReference type="PANTHER" id="PTHR15710:SF132">
    <property type="entry name" value="E3 UBIQUITIN-PROTEIN LIGASE MPSR1"/>
    <property type="match status" value="1"/>
</dbReference>
<sequence>MASANDGDRAAAGVLRLLLGMAAAGAPASSPLPRGGGVMVVHQFIFDGDGDLFSGGVGGGVPPASKAAIAALKEVKAGEVEGGGPLGDCAICLDGVEDAGKEMPCGHRFHGECLERWLGVHGNCPVCRHELPAAKEENAAAAEGGAERRTPTTAFVVSYVVLGGEREEAQAPEREEPWNIRIEDVD</sequence>